<evidence type="ECO:0000256" key="4">
    <source>
        <dbReference type="ARBA" id="ARBA00022801"/>
    </source>
</evidence>
<evidence type="ECO:0000256" key="3">
    <source>
        <dbReference type="ARBA" id="ARBA00022723"/>
    </source>
</evidence>
<evidence type="ECO:0000256" key="2">
    <source>
        <dbReference type="ARBA" id="ARBA00006676"/>
    </source>
</evidence>
<dbReference type="PANTHER" id="PTHR43114">
    <property type="entry name" value="ADENINE DEAMINASE"/>
    <property type="match status" value="1"/>
</dbReference>
<dbReference type="Proteomes" id="UP000317484">
    <property type="component" value="Unassembled WGS sequence"/>
</dbReference>
<dbReference type="InterPro" id="IPR001365">
    <property type="entry name" value="A_deaminase_dom"/>
</dbReference>
<dbReference type="GO" id="GO:0043103">
    <property type="term" value="P:hypoxanthine salvage"/>
    <property type="evidence" value="ECO:0007669"/>
    <property type="project" value="TreeGrafter"/>
</dbReference>
<dbReference type="Gene3D" id="3.20.20.140">
    <property type="entry name" value="Metal-dependent hydrolases"/>
    <property type="match status" value="1"/>
</dbReference>
<dbReference type="PANTHER" id="PTHR43114:SF6">
    <property type="entry name" value="ADENINE DEAMINASE"/>
    <property type="match status" value="1"/>
</dbReference>
<dbReference type="AlphaFoldDB" id="A0A521FL30"/>
<name>A0A521FL30_9ACTN</name>
<keyword evidence="3" id="KW-0479">Metal-binding</keyword>
<proteinExistence type="inferred from homology"/>
<sequence length="363" mass="38678">MTGVTGVHSTPVPADPAIDAMVAALPKVSLHCHLIGSVAPQTVVDLARKHGVPLGRSAEELYDHAGYEDLGEFLRVLDVVGSLIRDVDDLHRVTYESLTAGGAAHGVLYREVHLSPPGHPGVPYPRLLEGVLAGARDAEADTGIRAGFVVGICRERSGAAAVELVEQVVEHRVDEVLGIGLDYAEVNGPPGRFVEAYRLAARAGLRRTAHSESGPPRHVEVLLDELGCSRVDHGYHVVDDPAITARCVEERVPFTCTPVSSDIGRYSGSGDGSHRRIAEMVDAGLCVTIDSDDPPMFGTDPTHDHRVLAHALGWRRDRLADLTRNAVEACWLDAPDKAALLARVEALVATTPDAPPAPEETPA</sequence>
<dbReference type="RefSeq" id="WP_221888324.1">
    <property type="nucleotide sequence ID" value="NZ_FXTJ01000010.1"/>
</dbReference>
<reference evidence="7 8" key="1">
    <citation type="submission" date="2017-05" db="EMBL/GenBank/DDBJ databases">
        <authorList>
            <person name="Varghese N."/>
            <person name="Submissions S."/>
        </authorList>
    </citation>
    <scope>NUCLEOTIDE SEQUENCE [LARGE SCALE GENOMIC DNA]</scope>
    <source>
        <strain evidence="7 8">DSM 46834</strain>
    </source>
</reference>
<dbReference type="EMBL" id="FXTJ01000010">
    <property type="protein sequence ID" value="SMO96819.1"/>
    <property type="molecule type" value="Genomic_DNA"/>
</dbReference>
<dbReference type="GO" id="GO:0000034">
    <property type="term" value="F:adenine deaminase activity"/>
    <property type="evidence" value="ECO:0007669"/>
    <property type="project" value="TreeGrafter"/>
</dbReference>
<comment type="similarity">
    <text evidence="2">Belongs to the metallo-dependent hydrolases superfamily. Adenosine and AMP deaminases family.</text>
</comment>
<evidence type="ECO:0000259" key="6">
    <source>
        <dbReference type="Pfam" id="PF00962"/>
    </source>
</evidence>
<keyword evidence="5" id="KW-0862">Zinc</keyword>
<feature type="domain" description="Adenosine deaminase" evidence="6">
    <location>
        <begin position="26"/>
        <end position="345"/>
    </location>
</feature>
<evidence type="ECO:0000256" key="5">
    <source>
        <dbReference type="ARBA" id="ARBA00022833"/>
    </source>
</evidence>
<evidence type="ECO:0000256" key="1">
    <source>
        <dbReference type="ARBA" id="ARBA00001947"/>
    </source>
</evidence>
<keyword evidence="8" id="KW-1185">Reference proteome</keyword>
<dbReference type="SUPFAM" id="SSF51556">
    <property type="entry name" value="Metallo-dependent hydrolases"/>
    <property type="match status" value="1"/>
</dbReference>
<evidence type="ECO:0000313" key="7">
    <source>
        <dbReference type="EMBL" id="SMO96819.1"/>
    </source>
</evidence>
<organism evidence="7 8">
    <name type="scientific">Geodermatophilus aquaeductus</name>
    <dbReference type="NCBI Taxonomy" id="1564161"/>
    <lineage>
        <taxon>Bacteria</taxon>
        <taxon>Bacillati</taxon>
        <taxon>Actinomycetota</taxon>
        <taxon>Actinomycetes</taxon>
        <taxon>Geodermatophilales</taxon>
        <taxon>Geodermatophilaceae</taxon>
        <taxon>Geodermatophilus</taxon>
    </lineage>
</organism>
<dbReference type="InterPro" id="IPR032466">
    <property type="entry name" value="Metal_Hydrolase"/>
</dbReference>
<comment type="cofactor">
    <cofactor evidence="1">
        <name>Zn(2+)</name>
        <dbReference type="ChEBI" id="CHEBI:29105"/>
    </cofactor>
</comment>
<dbReference type="NCBIfam" id="TIGR01430">
    <property type="entry name" value="aden_deam"/>
    <property type="match status" value="1"/>
</dbReference>
<dbReference type="GO" id="GO:0005829">
    <property type="term" value="C:cytosol"/>
    <property type="evidence" value="ECO:0007669"/>
    <property type="project" value="TreeGrafter"/>
</dbReference>
<dbReference type="InterPro" id="IPR006330">
    <property type="entry name" value="Ado/ade_deaminase"/>
</dbReference>
<gene>
    <name evidence="7" type="ORF">SAMN06273567_11082</name>
</gene>
<keyword evidence="4" id="KW-0378">Hydrolase</keyword>
<dbReference type="Pfam" id="PF00962">
    <property type="entry name" value="A_deaminase"/>
    <property type="match status" value="1"/>
</dbReference>
<protein>
    <submittedName>
        <fullName evidence="7">Adenosine deaminase</fullName>
    </submittedName>
</protein>
<dbReference type="GO" id="GO:0006146">
    <property type="term" value="P:adenine catabolic process"/>
    <property type="evidence" value="ECO:0007669"/>
    <property type="project" value="TreeGrafter"/>
</dbReference>
<dbReference type="GO" id="GO:0046872">
    <property type="term" value="F:metal ion binding"/>
    <property type="evidence" value="ECO:0007669"/>
    <property type="project" value="UniProtKB-KW"/>
</dbReference>
<evidence type="ECO:0000313" key="8">
    <source>
        <dbReference type="Proteomes" id="UP000317484"/>
    </source>
</evidence>
<accession>A0A521FL30</accession>